<name>A0A0A8Z561_ARUDO</name>
<dbReference type="AlphaFoldDB" id="A0A0A8Z561"/>
<proteinExistence type="predicted"/>
<evidence type="ECO:0000313" key="1">
    <source>
        <dbReference type="EMBL" id="JAD31885.1"/>
    </source>
</evidence>
<protein>
    <submittedName>
        <fullName evidence="1">Uncharacterized protein</fullName>
    </submittedName>
</protein>
<reference evidence="1" key="1">
    <citation type="submission" date="2014-09" db="EMBL/GenBank/DDBJ databases">
        <authorList>
            <person name="Magalhaes I.L.F."/>
            <person name="Oliveira U."/>
            <person name="Santos F.R."/>
            <person name="Vidigal T.H.D.A."/>
            <person name="Brescovit A.D."/>
            <person name="Santos A.J."/>
        </authorList>
    </citation>
    <scope>NUCLEOTIDE SEQUENCE</scope>
    <source>
        <tissue evidence="1">Shoot tissue taken approximately 20 cm above the soil surface</tissue>
    </source>
</reference>
<organism evidence="1">
    <name type="scientific">Arundo donax</name>
    <name type="common">Giant reed</name>
    <name type="synonym">Donax arundinaceus</name>
    <dbReference type="NCBI Taxonomy" id="35708"/>
    <lineage>
        <taxon>Eukaryota</taxon>
        <taxon>Viridiplantae</taxon>
        <taxon>Streptophyta</taxon>
        <taxon>Embryophyta</taxon>
        <taxon>Tracheophyta</taxon>
        <taxon>Spermatophyta</taxon>
        <taxon>Magnoliopsida</taxon>
        <taxon>Liliopsida</taxon>
        <taxon>Poales</taxon>
        <taxon>Poaceae</taxon>
        <taxon>PACMAD clade</taxon>
        <taxon>Arundinoideae</taxon>
        <taxon>Arundineae</taxon>
        <taxon>Arundo</taxon>
    </lineage>
</organism>
<dbReference type="EMBL" id="GBRH01266010">
    <property type="protein sequence ID" value="JAD31885.1"/>
    <property type="molecule type" value="Transcribed_RNA"/>
</dbReference>
<sequence>MASAARSCAVRFADGTAPPATIHVVRVSLRRCLDPIAEESAGSHDYDDDVP</sequence>
<reference evidence="1" key="2">
    <citation type="journal article" date="2015" name="Data Brief">
        <title>Shoot transcriptome of the giant reed, Arundo donax.</title>
        <authorList>
            <person name="Barrero R.A."/>
            <person name="Guerrero F.D."/>
            <person name="Moolhuijzen P."/>
            <person name="Goolsby J.A."/>
            <person name="Tidwell J."/>
            <person name="Bellgard S.E."/>
            <person name="Bellgard M.I."/>
        </authorList>
    </citation>
    <scope>NUCLEOTIDE SEQUENCE</scope>
    <source>
        <tissue evidence="1">Shoot tissue taken approximately 20 cm above the soil surface</tissue>
    </source>
</reference>
<accession>A0A0A8Z561</accession>